<dbReference type="SMART" id="SM00317">
    <property type="entry name" value="SET"/>
    <property type="match status" value="1"/>
</dbReference>
<name>A0A8H5P8M3_9HYPO</name>
<gene>
    <name evidence="2" type="ORF">FPCIR_5796</name>
</gene>
<evidence type="ECO:0000259" key="1">
    <source>
        <dbReference type="PROSITE" id="PS50280"/>
    </source>
</evidence>
<dbReference type="InterPro" id="IPR053185">
    <property type="entry name" value="SET_domain_protein"/>
</dbReference>
<dbReference type="PANTHER" id="PTHR47332:SF4">
    <property type="entry name" value="SET DOMAIN-CONTAINING PROTEIN 5"/>
    <property type="match status" value="1"/>
</dbReference>
<dbReference type="CDD" id="cd20071">
    <property type="entry name" value="SET_SMYD"/>
    <property type="match status" value="1"/>
</dbReference>
<comment type="caution">
    <text evidence="2">The sequence shown here is derived from an EMBL/GenBank/DDBJ whole genome shotgun (WGS) entry which is preliminary data.</text>
</comment>
<reference evidence="2 3" key="1">
    <citation type="submission" date="2020-05" db="EMBL/GenBank/DDBJ databases">
        <title>Identification and distribution of gene clusters putatively required for synthesis of sphingolipid metabolism inhibitors in phylogenetically diverse species of the filamentous fungus Fusarium.</title>
        <authorList>
            <person name="Kim H.-S."/>
            <person name="Busman M."/>
            <person name="Brown D.W."/>
            <person name="Divon H."/>
            <person name="Uhlig S."/>
            <person name="Proctor R.H."/>
        </authorList>
    </citation>
    <scope>NUCLEOTIDE SEQUENCE [LARGE SCALE GENOMIC DNA]</scope>
    <source>
        <strain evidence="2 3">NRRL 36939</strain>
    </source>
</reference>
<dbReference type="PANTHER" id="PTHR47332">
    <property type="entry name" value="SET DOMAIN-CONTAINING PROTEIN 5"/>
    <property type="match status" value="1"/>
</dbReference>
<evidence type="ECO:0000313" key="2">
    <source>
        <dbReference type="EMBL" id="KAF5592105.1"/>
    </source>
</evidence>
<dbReference type="InterPro" id="IPR011990">
    <property type="entry name" value="TPR-like_helical_dom_sf"/>
</dbReference>
<dbReference type="EMBL" id="JAAOAS010000123">
    <property type="protein sequence ID" value="KAF5592105.1"/>
    <property type="molecule type" value="Genomic_DNA"/>
</dbReference>
<organism evidence="2 3">
    <name type="scientific">Fusarium pseudocircinatum</name>
    <dbReference type="NCBI Taxonomy" id="56676"/>
    <lineage>
        <taxon>Eukaryota</taxon>
        <taxon>Fungi</taxon>
        <taxon>Dikarya</taxon>
        <taxon>Ascomycota</taxon>
        <taxon>Pezizomycotina</taxon>
        <taxon>Sordariomycetes</taxon>
        <taxon>Hypocreomycetidae</taxon>
        <taxon>Hypocreales</taxon>
        <taxon>Nectriaceae</taxon>
        <taxon>Fusarium</taxon>
        <taxon>Fusarium fujikuroi species complex</taxon>
    </lineage>
</organism>
<dbReference type="Gene3D" id="1.25.40.10">
    <property type="entry name" value="Tetratricopeptide repeat domain"/>
    <property type="match status" value="1"/>
</dbReference>
<feature type="domain" description="SET" evidence="1">
    <location>
        <begin position="135"/>
        <end position="275"/>
    </location>
</feature>
<dbReference type="Proteomes" id="UP000546213">
    <property type="component" value="Unassembled WGS sequence"/>
</dbReference>
<dbReference type="Pfam" id="PF00856">
    <property type="entry name" value="SET"/>
    <property type="match status" value="1"/>
</dbReference>
<dbReference type="AlphaFoldDB" id="A0A8H5P8M3"/>
<dbReference type="InterPro" id="IPR001214">
    <property type="entry name" value="SET_dom"/>
</dbReference>
<proteinExistence type="predicted"/>
<dbReference type="InterPro" id="IPR046341">
    <property type="entry name" value="SET_dom_sf"/>
</dbReference>
<protein>
    <submittedName>
        <fullName evidence="2">SET domain-containing protein</fullName>
    </submittedName>
</protein>
<dbReference type="SUPFAM" id="SSF82199">
    <property type="entry name" value="SET domain"/>
    <property type="match status" value="1"/>
</dbReference>
<keyword evidence="3" id="KW-1185">Reference proteome</keyword>
<evidence type="ECO:0000313" key="3">
    <source>
        <dbReference type="Proteomes" id="UP000546213"/>
    </source>
</evidence>
<accession>A0A8H5P8M3</accession>
<dbReference type="OrthoDB" id="265717at2759"/>
<sequence>MGWGTSGFDMVPRLSSGAQDQLRWDEFIERVMDVYGGDIDVEFKDNYIKFEAGEQLLLPLEGHKFLRFSSTLNDHWLTAETCIDVLRVIAREFFDFRIRGWREQENEFGYYTENEVKDSLRLYEQPDPPISIVEPLFEVRDIRGRGRGLIAKVDIPAGTRILCEKPLLLASTTIPGDLEATAAPRLEDLLKSQQREFLSLHNNFPGKDPFSGIIRTNALPCGPGSIVGGVYPTICLINHSCLPNSHQNWNSEAGHETIHAIRQIKAGEEITISYYEGGPSMQRRPMLKRSFGFDCACSLCSLPPSQLRASDVRRVRIQQLGVDIKNLFTMKHNPEANLKACLTLLHTLQEEYGVCVAPHSARLYDEAFRICIAHGAVGRPTTFAEKSYQARVICEGEDSPETLRMKELIMEPETHDRFGALSLRWKSKDDSAFSYGHYGTVEAEKRLFRQE</sequence>
<dbReference type="Gene3D" id="2.170.270.10">
    <property type="entry name" value="SET domain"/>
    <property type="match status" value="1"/>
</dbReference>
<dbReference type="PROSITE" id="PS50280">
    <property type="entry name" value="SET"/>
    <property type="match status" value="1"/>
</dbReference>